<keyword evidence="6 7" id="KW-0413">Isomerase</keyword>
<dbReference type="Proteomes" id="UP000189632">
    <property type="component" value="Chromosome"/>
</dbReference>
<dbReference type="SMART" id="SM01005">
    <property type="entry name" value="Ala_racemase_C"/>
    <property type="match status" value="1"/>
</dbReference>
<comment type="similarity">
    <text evidence="3 7">Belongs to the alanine racemase family.</text>
</comment>
<dbReference type="Pfam" id="PF00842">
    <property type="entry name" value="Ala_racemase_C"/>
    <property type="match status" value="1"/>
</dbReference>
<dbReference type="PRINTS" id="PR00992">
    <property type="entry name" value="ALARACEMASE"/>
</dbReference>
<proteinExistence type="inferred from homology"/>
<dbReference type="UniPathway" id="UPA00042">
    <property type="reaction ID" value="UER00497"/>
</dbReference>
<dbReference type="Pfam" id="PF01168">
    <property type="entry name" value="Ala_racemase_N"/>
    <property type="match status" value="1"/>
</dbReference>
<comment type="pathway">
    <text evidence="7">Amino-acid biosynthesis; D-alanine biosynthesis; D-alanine from L-alanine: step 1/1.</text>
</comment>
<evidence type="ECO:0000256" key="5">
    <source>
        <dbReference type="ARBA" id="ARBA00022898"/>
    </source>
</evidence>
<dbReference type="EC" id="5.1.1.1" evidence="4 7"/>
<evidence type="ECO:0000256" key="3">
    <source>
        <dbReference type="ARBA" id="ARBA00007880"/>
    </source>
</evidence>
<evidence type="ECO:0000256" key="7">
    <source>
        <dbReference type="HAMAP-Rule" id="MF_01201"/>
    </source>
</evidence>
<comment type="catalytic activity">
    <reaction evidence="1 7">
        <text>L-alanine = D-alanine</text>
        <dbReference type="Rhea" id="RHEA:20249"/>
        <dbReference type="ChEBI" id="CHEBI:57416"/>
        <dbReference type="ChEBI" id="CHEBI:57972"/>
        <dbReference type="EC" id="5.1.1.1"/>
    </reaction>
</comment>
<dbReference type="SUPFAM" id="SSF50621">
    <property type="entry name" value="Alanine racemase C-terminal domain-like"/>
    <property type="match status" value="1"/>
</dbReference>
<feature type="modified residue" description="N6-(pyridoxal phosphate)lysine" evidence="7 8">
    <location>
        <position position="85"/>
    </location>
</feature>
<dbReference type="GO" id="GO:0008784">
    <property type="term" value="F:alanine racemase activity"/>
    <property type="evidence" value="ECO:0007669"/>
    <property type="project" value="UniProtKB-UniRule"/>
</dbReference>
<feature type="binding site" evidence="7 9">
    <location>
        <position position="354"/>
    </location>
    <ligand>
        <name>substrate</name>
    </ligand>
</feature>
<dbReference type="PANTHER" id="PTHR30511">
    <property type="entry name" value="ALANINE RACEMASE"/>
    <property type="match status" value="1"/>
</dbReference>
<gene>
    <name evidence="11" type="ORF">BBC0122_020880</name>
</gene>
<keyword evidence="5 7" id="KW-0663">Pyridoxal phosphate</keyword>
<dbReference type="GO" id="GO:0005829">
    <property type="term" value="C:cytosol"/>
    <property type="evidence" value="ECO:0007669"/>
    <property type="project" value="TreeGrafter"/>
</dbReference>
<accession>A0A1U9MKE4</accession>
<dbReference type="InterPro" id="IPR000821">
    <property type="entry name" value="Ala_racemase"/>
</dbReference>
<dbReference type="GO" id="GO:0030170">
    <property type="term" value="F:pyridoxal phosphate binding"/>
    <property type="evidence" value="ECO:0007669"/>
    <property type="project" value="UniProtKB-UniRule"/>
</dbReference>
<evidence type="ECO:0000256" key="9">
    <source>
        <dbReference type="PIRSR" id="PIRSR600821-52"/>
    </source>
</evidence>
<feature type="active site" description="Proton acceptor; specific for L-alanine" evidence="7">
    <location>
        <position position="306"/>
    </location>
</feature>
<dbReference type="KEGG" id="bapi:BBC0122_020880"/>
<dbReference type="AlphaFoldDB" id="A0A1U9MKE4"/>
<dbReference type="PANTHER" id="PTHR30511:SF0">
    <property type="entry name" value="ALANINE RACEMASE, CATABOLIC-RELATED"/>
    <property type="match status" value="1"/>
</dbReference>
<name>A0A1U9MKE4_9HYPH</name>
<evidence type="ECO:0000256" key="1">
    <source>
        <dbReference type="ARBA" id="ARBA00000316"/>
    </source>
</evidence>
<dbReference type="CDD" id="cd00430">
    <property type="entry name" value="PLPDE_III_AR"/>
    <property type="match status" value="1"/>
</dbReference>
<dbReference type="NCBIfam" id="TIGR00492">
    <property type="entry name" value="alr"/>
    <property type="match status" value="1"/>
</dbReference>
<dbReference type="STRING" id="1686310.BBC0244_019410"/>
<evidence type="ECO:0000256" key="8">
    <source>
        <dbReference type="PIRSR" id="PIRSR600821-50"/>
    </source>
</evidence>
<feature type="binding site" evidence="7 9">
    <location>
        <position position="184"/>
    </location>
    <ligand>
        <name>substrate</name>
    </ligand>
</feature>
<evidence type="ECO:0000256" key="2">
    <source>
        <dbReference type="ARBA" id="ARBA00001933"/>
    </source>
</evidence>
<evidence type="ECO:0000256" key="4">
    <source>
        <dbReference type="ARBA" id="ARBA00013089"/>
    </source>
</evidence>
<protein>
    <recommendedName>
        <fullName evidence="4 7">Alanine racemase</fullName>
        <ecNumber evidence="4 7">5.1.1.1</ecNumber>
    </recommendedName>
</protein>
<organism evidence="11 12">
    <name type="scientific">Bartonella choladocola</name>
    <dbReference type="NCBI Taxonomy" id="2750995"/>
    <lineage>
        <taxon>Bacteria</taxon>
        <taxon>Pseudomonadati</taxon>
        <taxon>Pseudomonadota</taxon>
        <taxon>Alphaproteobacteria</taxon>
        <taxon>Hyphomicrobiales</taxon>
        <taxon>Bartonellaceae</taxon>
        <taxon>Bartonella</taxon>
    </lineage>
</organism>
<feature type="domain" description="Alanine racemase C-terminal" evidence="10">
    <location>
        <begin position="285"/>
        <end position="411"/>
    </location>
</feature>
<evidence type="ECO:0000259" key="10">
    <source>
        <dbReference type="SMART" id="SM01005"/>
    </source>
</evidence>
<evidence type="ECO:0000313" key="12">
    <source>
        <dbReference type="Proteomes" id="UP000189632"/>
    </source>
</evidence>
<dbReference type="Gene3D" id="2.40.37.10">
    <property type="entry name" value="Lyase, Ornithine Decarboxylase, Chain A, domain 1"/>
    <property type="match status" value="1"/>
</dbReference>
<dbReference type="SUPFAM" id="SSF51419">
    <property type="entry name" value="PLP-binding barrel"/>
    <property type="match status" value="1"/>
</dbReference>
<feature type="active site" description="Proton acceptor; specific for D-alanine" evidence="7">
    <location>
        <position position="85"/>
    </location>
</feature>
<evidence type="ECO:0000256" key="6">
    <source>
        <dbReference type="ARBA" id="ARBA00023235"/>
    </source>
</evidence>
<reference evidence="11 12" key="1">
    <citation type="submission" date="2016-11" db="EMBL/GenBank/DDBJ databases">
        <title>Comparative genomics of Bartonella apis.</title>
        <authorList>
            <person name="Engel P."/>
        </authorList>
    </citation>
    <scope>NUCLEOTIDE SEQUENCE [LARGE SCALE GENOMIC DNA]</scope>
    <source>
        <strain evidence="11 12">BBC0122</strain>
    </source>
</reference>
<evidence type="ECO:0000313" key="11">
    <source>
        <dbReference type="EMBL" id="AQT48173.1"/>
    </source>
</evidence>
<dbReference type="InterPro" id="IPR009006">
    <property type="entry name" value="Ala_racemase/Decarboxylase_C"/>
</dbReference>
<sequence>MLFTYDRQPEMAKSHGNKLKGTNAGIRIGNRIYLGNNEMGEIQNNNKIPTSAYGAILTINLDAIVENYNTIKKMVAPAQSAAVVKADAYGLGAQKVAPLLYEAGCRFFFVAELVEAFRLKDELPTDASIAVLNGILPGTEKITAEAEIIPVLNSWEAILDWQKLCASEAKRLPAIIQIDTGMCRLGLDNSELYRLVADPSIFNDADIKLVISHLAKSDEENSPANPAQLEAMKKALAKLPTSKVALAASGGIFLNTGYHFNMVRPGIALYGVDPLGKSPTVIKPVVSLDAHVIQTRHVPAGSAIGYGGTFITERPSTITTISVGYADGWLRALGNKGSVYFKGVRVPIVGRVSMDSITLDTTHLGENAPKAGDLVELIGKHQSLDDVARDAGTIPYEILTSLGHRYERIYVKNREGNKK</sequence>
<comment type="function">
    <text evidence="7">Catalyzes the interconversion of L-alanine and D-alanine. May also act on other amino acids.</text>
</comment>
<dbReference type="InterPro" id="IPR029066">
    <property type="entry name" value="PLP-binding_barrel"/>
</dbReference>
<dbReference type="PROSITE" id="PS00395">
    <property type="entry name" value="ALANINE_RACEMASE"/>
    <property type="match status" value="1"/>
</dbReference>
<dbReference type="InterPro" id="IPR001608">
    <property type="entry name" value="Ala_racemase_N"/>
</dbReference>
<dbReference type="InterPro" id="IPR020622">
    <property type="entry name" value="Ala_racemase_pyridoxalP-BS"/>
</dbReference>
<dbReference type="HAMAP" id="MF_01201">
    <property type="entry name" value="Ala_racemase"/>
    <property type="match status" value="1"/>
</dbReference>
<dbReference type="EMBL" id="CP015625">
    <property type="protein sequence ID" value="AQT48173.1"/>
    <property type="molecule type" value="Genomic_DNA"/>
</dbReference>
<dbReference type="Gene3D" id="3.20.20.10">
    <property type="entry name" value="Alanine racemase"/>
    <property type="match status" value="1"/>
</dbReference>
<dbReference type="GO" id="GO:0030632">
    <property type="term" value="P:D-alanine biosynthetic process"/>
    <property type="evidence" value="ECO:0007669"/>
    <property type="project" value="UniProtKB-UniRule"/>
</dbReference>
<dbReference type="InterPro" id="IPR011079">
    <property type="entry name" value="Ala_racemase_C"/>
</dbReference>
<keyword evidence="12" id="KW-1185">Reference proteome</keyword>
<comment type="cofactor">
    <cofactor evidence="2 7 8">
        <name>pyridoxal 5'-phosphate</name>
        <dbReference type="ChEBI" id="CHEBI:597326"/>
    </cofactor>
</comment>